<proteinExistence type="inferred from homology"/>
<dbReference type="GO" id="GO:0006310">
    <property type="term" value="P:DNA recombination"/>
    <property type="evidence" value="ECO:0007669"/>
    <property type="project" value="UniProtKB-KW"/>
</dbReference>
<dbReference type="Pfam" id="PF00589">
    <property type="entry name" value="Phage_integrase"/>
    <property type="match status" value="1"/>
</dbReference>
<dbReference type="GO" id="GO:0003677">
    <property type="term" value="F:DNA binding"/>
    <property type="evidence" value="ECO:0007669"/>
    <property type="project" value="UniProtKB-KW"/>
</dbReference>
<name>A0A4Q2AXE4_9LACO</name>
<protein>
    <submittedName>
        <fullName evidence="5">Site-specific integrase</fullName>
    </submittedName>
</protein>
<dbReference type="Gene3D" id="1.10.443.10">
    <property type="entry name" value="Intergrase catalytic core"/>
    <property type="match status" value="1"/>
</dbReference>
<dbReference type="GO" id="GO:0015074">
    <property type="term" value="P:DNA integration"/>
    <property type="evidence" value="ECO:0007669"/>
    <property type="project" value="InterPro"/>
</dbReference>
<evidence type="ECO:0000313" key="6">
    <source>
        <dbReference type="Proteomes" id="UP000289316"/>
    </source>
</evidence>
<dbReference type="RefSeq" id="WP_129303236.1">
    <property type="nucleotide sequence ID" value="NZ_QZFR01000013.1"/>
</dbReference>
<dbReference type="InterPro" id="IPR011010">
    <property type="entry name" value="DNA_brk_join_enz"/>
</dbReference>
<dbReference type="InterPro" id="IPR013762">
    <property type="entry name" value="Integrase-like_cat_sf"/>
</dbReference>
<organism evidence="5 6">
    <name type="scientific">Ligilactobacillus murinus</name>
    <dbReference type="NCBI Taxonomy" id="1622"/>
    <lineage>
        <taxon>Bacteria</taxon>
        <taxon>Bacillati</taxon>
        <taxon>Bacillota</taxon>
        <taxon>Bacilli</taxon>
        <taxon>Lactobacillales</taxon>
        <taxon>Lactobacillaceae</taxon>
        <taxon>Ligilactobacillus</taxon>
    </lineage>
</organism>
<evidence type="ECO:0000313" key="5">
    <source>
        <dbReference type="EMBL" id="RXV75013.1"/>
    </source>
</evidence>
<gene>
    <name evidence="5" type="ORF">D6C19_03075</name>
</gene>
<dbReference type="OrthoDB" id="9803188at2"/>
<evidence type="ECO:0000259" key="4">
    <source>
        <dbReference type="PROSITE" id="PS51898"/>
    </source>
</evidence>
<dbReference type="InterPro" id="IPR010998">
    <property type="entry name" value="Integrase_recombinase_N"/>
</dbReference>
<dbReference type="PANTHER" id="PTHR30349:SF64">
    <property type="entry name" value="PROPHAGE INTEGRASE INTD-RELATED"/>
    <property type="match status" value="1"/>
</dbReference>
<dbReference type="Proteomes" id="UP000289316">
    <property type="component" value="Unassembled WGS sequence"/>
</dbReference>
<dbReference type="SUPFAM" id="SSF56349">
    <property type="entry name" value="DNA breaking-rejoining enzymes"/>
    <property type="match status" value="1"/>
</dbReference>
<comment type="caution">
    <text evidence="5">The sequence shown here is derived from an EMBL/GenBank/DDBJ whole genome shotgun (WGS) entry which is preliminary data.</text>
</comment>
<dbReference type="InterPro" id="IPR050090">
    <property type="entry name" value="Tyrosine_recombinase_XerCD"/>
</dbReference>
<reference evidence="5 6" key="1">
    <citation type="submission" date="2018-09" db="EMBL/GenBank/DDBJ databases">
        <title>Murine metabolic-syndrome-specific gut microbial biobank.</title>
        <authorList>
            <person name="Liu C."/>
        </authorList>
    </citation>
    <scope>NUCLEOTIDE SEQUENCE [LARGE SCALE GENOMIC DNA]</scope>
    <source>
        <strain evidence="5 6">C-30</strain>
    </source>
</reference>
<sequence>MPRKKKIYLTDYFDNWIEVYKKGAVSNATLDKYISAKKNLKIIASAVTLNELDRLTYQEILNRYAESHEKATVMDFHHQLKSAILDAYEEGLVTKDPTRRAVIKGKQPTPKKRKYLNEFELKLFIRELELDEDPTIDWLLLLIAKTGLRFGEALGLTKKDFDFEKQQITISKTWDYKNCCGGFKPTKNISSVRKVQMDWKLSMQFNKLLHPLGDDELVFVRHKRIFNSTVNNRISRICSNLEIPPISVHGLRHPYVKHKLKNLSDYWPDRLSAKDKPARPVFLLSFQVLFMLSQSLNP</sequence>
<evidence type="ECO:0000256" key="3">
    <source>
        <dbReference type="ARBA" id="ARBA00023172"/>
    </source>
</evidence>
<dbReference type="InterPro" id="IPR002104">
    <property type="entry name" value="Integrase_catalytic"/>
</dbReference>
<dbReference type="EMBL" id="QZFR01000013">
    <property type="protein sequence ID" value="RXV75013.1"/>
    <property type="molecule type" value="Genomic_DNA"/>
</dbReference>
<dbReference type="PROSITE" id="PS51898">
    <property type="entry name" value="TYR_RECOMBINASE"/>
    <property type="match status" value="1"/>
</dbReference>
<dbReference type="PANTHER" id="PTHR30349">
    <property type="entry name" value="PHAGE INTEGRASE-RELATED"/>
    <property type="match status" value="1"/>
</dbReference>
<dbReference type="AlphaFoldDB" id="A0A4Q2AXE4"/>
<evidence type="ECO:0000256" key="2">
    <source>
        <dbReference type="ARBA" id="ARBA00023125"/>
    </source>
</evidence>
<evidence type="ECO:0000256" key="1">
    <source>
        <dbReference type="ARBA" id="ARBA00008857"/>
    </source>
</evidence>
<keyword evidence="3" id="KW-0233">DNA recombination</keyword>
<dbReference type="Gene3D" id="1.10.150.130">
    <property type="match status" value="1"/>
</dbReference>
<keyword evidence="2" id="KW-0238">DNA-binding</keyword>
<comment type="similarity">
    <text evidence="1">Belongs to the 'phage' integrase family.</text>
</comment>
<accession>A0A4Q2AXE4</accession>
<feature type="domain" description="Tyr recombinase" evidence="4">
    <location>
        <begin position="111"/>
        <end position="298"/>
    </location>
</feature>
<dbReference type="CDD" id="cd01189">
    <property type="entry name" value="INT_ICEBs1_C_like"/>
    <property type="match status" value="1"/>
</dbReference>